<evidence type="ECO:0000259" key="1">
    <source>
        <dbReference type="PROSITE" id="PS51186"/>
    </source>
</evidence>
<keyword evidence="3" id="KW-1185">Reference proteome</keyword>
<dbReference type="PANTHER" id="PTHR43441">
    <property type="entry name" value="RIBOSOMAL-PROTEIN-SERINE ACETYLTRANSFERASE"/>
    <property type="match status" value="1"/>
</dbReference>
<dbReference type="Proteomes" id="UP000678317">
    <property type="component" value="Unassembled WGS sequence"/>
</dbReference>
<protein>
    <submittedName>
        <fullName evidence="2">GNAT family N-acetyltransferase</fullName>
    </submittedName>
</protein>
<name>A0ABS3SBY0_9CELL</name>
<evidence type="ECO:0000313" key="3">
    <source>
        <dbReference type="Proteomes" id="UP000678317"/>
    </source>
</evidence>
<dbReference type="InterPro" id="IPR051908">
    <property type="entry name" value="Ribosomal_N-acetyltransferase"/>
</dbReference>
<dbReference type="Pfam" id="PF13302">
    <property type="entry name" value="Acetyltransf_3"/>
    <property type="match status" value="1"/>
</dbReference>
<gene>
    <name evidence="2" type="ORF">J4035_01295</name>
</gene>
<evidence type="ECO:0000313" key="2">
    <source>
        <dbReference type="EMBL" id="MBO3083262.1"/>
    </source>
</evidence>
<reference evidence="2 3" key="1">
    <citation type="submission" date="2021-03" db="EMBL/GenBank/DDBJ databases">
        <title>novel species in genus Cellulomonas.</title>
        <authorList>
            <person name="Zhang G."/>
        </authorList>
    </citation>
    <scope>NUCLEOTIDE SEQUENCE [LARGE SCALE GENOMIC DNA]</scope>
    <source>
        <strain evidence="3">zg-ZUI188</strain>
    </source>
</reference>
<organism evidence="2 3">
    <name type="scientific">Cellulomonas fengjieae</name>
    <dbReference type="NCBI Taxonomy" id="2819978"/>
    <lineage>
        <taxon>Bacteria</taxon>
        <taxon>Bacillati</taxon>
        <taxon>Actinomycetota</taxon>
        <taxon>Actinomycetes</taxon>
        <taxon>Micrococcales</taxon>
        <taxon>Cellulomonadaceae</taxon>
        <taxon>Cellulomonas</taxon>
    </lineage>
</organism>
<proteinExistence type="predicted"/>
<dbReference type="PANTHER" id="PTHR43441:SF10">
    <property type="entry name" value="ACETYLTRANSFERASE"/>
    <property type="match status" value="1"/>
</dbReference>
<dbReference type="PROSITE" id="PS51186">
    <property type="entry name" value="GNAT"/>
    <property type="match status" value="1"/>
</dbReference>
<accession>A0ABS3SBY0</accession>
<dbReference type="EMBL" id="JAGFBM010000001">
    <property type="protein sequence ID" value="MBO3083262.1"/>
    <property type="molecule type" value="Genomic_DNA"/>
</dbReference>
<dbReference type="InterPro" id="IPR000182">
    <property type="entry name" value="GNAT_dom"/>
</dbReference>
<dbReference type="InterPro" id="IPR016181">
    <property type="entry name" value="Acyl_CoA_acyltransferase"/>
</dbReference>
<comment type="caution">
    <text evidence="2">The sequence shown here is derived from an EMBL/GenBank/DDBJ whole genome shotgun (WGS) entry which is preliminary data.</text>
</comment>
<feature type="domain" description="N-acetyltransferase" evidence="1">
    <location>
        <begin position="24"/>
        <end position="180"/>
    </location>
</feature>
<dbReference type="CDD" id="cd04301">
    <property type="entry name" value="NAT_SF"/>
    <property type="match status" value="1"/>
</dbReference>
<dbReference type="Gene3D" id="3.40.630.30">
    <property type="match status" value="1"/>
</dbReference>
<sequence>MTPPAITPGTLRDLDQPVLRADGVVLRPWQADDAATVATAYDDPGIRRWHDRAMSADEADAWVASWAGRWRDETGGGWAITTAEEVVGQISLRSLDHGDGRSDVSYWVLPGARGRGVATTALRTVGTWAFGVLGLHRIEVDHSVDNPASCAVATRAGYRLEGTKRGDALHADGWHDMHLHARVAGDTEVS</sequence>
<dbReference type="SUPFAM" id="SSF55729">
    <property type="entry name" value="Acyl-CoA N-acyltransferases (Nat)"/>
    <property type="match status" value="1"/>
</dbReference>